<dbReference type="PANTHER" id="PTHR21461:SF69">
    <property type="entry name" value="GLYCOSYLTRANSFERASE FAMILY 92 PROTEIN"/>
    <property type="match status" value="1"/>
</dbReference>
<protein>
    <recommendedName>
        <fullName evidence="5">Glycosyltransferase family 92 protein</fullName>
    </recommendedName>
</protein>
<dbReference type="EMBL" id="HBIM01024872">
    <property type="protein sequence ID" value="CAE0421834.1"/>
    <property type="molecule type" value="Transcribed_RNA"/>
</dbReference>
<dbReference type="AlphaFoldDB" id="A0A7S3LGE3"/>
<dbReference type="Pfam" id="PF13704">
    <property type="entry name" value="Glyco_tranf_2_4"/>
    <property type="match status" value="1"/>
</dbReference>
<dbReference type="GO" id="GO:0016020">
    <property type="term" value="C:membrane"/>
    <property type="evidence" value="ECO:0007669"/>
    <property type="project" value="UniProtKB-SubCell"/>
</dbReference>
<keyword evidence="3" id="KW-1133">Transmembrane helix</keyword>
<organism evidence="4">
    <name type="scientific">Amphora coffeiformis</name>
    <dbReference type="NCBI Taxonomy" id="265554"/>
    <lineage>
        <taxon>Eukaryota</taxon>
        <taxon>Sar</taxon>
        <taxon>Stramenopiles</taxon>
        <taxon>Ochrophyta</taxon>
        <taxon>Bacillariophyta</taxon>
        <taxon>Bacillariophyceae</taxon>
        <taxon>Bacillariophycidae</taxon>
        <taxon>Thalassiophysales</taxon>
        <taxon>Catenulaceae</taxon>
        <taxon>Amphora</taxon>
    </lineage>
</organism>
<name>A0A7S3LGE3_9STRA</name>
<evidence type="ECO:0000256" key="3">
    <source>
        <dbReference type="ARBA" id="ARBA00022989"/>
    </source>
</evidence>
<evidence type="ECO:0008006" key="5">
    <source>
        <dbReference type="Google" id="ProtNLM"/>
    </source>
</evidence>
<keyword evidence="3" id="KW-0472">Membrane</keyword>
<sequence length="377" mass="43718">MMIRCTKKNELLALRRRPQWIVTILALFAMLIHSLRSSMGCMFQEGMTGMEFRAESSVTQDTPVDMMRAESAATVPPLSDTTCRKEDPICTAPHCDNKFDKKRHTVAMCMIVKEEEPYIDEFVDYHHALGFDAFYIYDNSDNYVLRQWGYEKGCHVTVVPFPGVAQQWTAFHTCSTMALHNNHTWVAFFDTDEILVLKKHRNVHSFLEEHCSSGALGINWLVFGTAERLAYSPQPFTKRFRFRKRKPEPMIKTIARLSDIDLSQGTLKIHYPFLKPGFSQHDTNGRNFSGPSNPFTPIDQAVLHHYKYKSYQEYVEKSVRGRATYDREAGKVEQQVEQARRGMVPAARWFDDTAWMKMKEYVPRYVAYDVIFPDHPA</sequence>
<dbReference type="GO" id="GO:0016757">
    <property type="term" value="F:glycosyltransferase activity"/>
    <property type="evidence" value="ECO:0007669"/>
    <property type="project" value="TreeGrafter"/>
</dbReference>
<dbReference type="SUPFAM" id="SSF53448">
    <property type="entry name" value="Nucleotide-diphospho-sugar transferases"/>
    <property type="match status" value="1"/>
</dbReference>
<evidence type="ECO:0000313" key="4">
    <source>
        <dbReference type="EMBL" id="CAE0421834.1"/>
    </source>
</evidence>
<proteinExistence type="predicted"/>
<gene>
    <name evidence="4" type="ORF">ACOF00016_LOCUS18454</name>
</gene>
<reference evidence="4" key="1">
    <citation type="submission" date="2021-01" db="EMBL/GenBank/DDBJ databases">
        <authorList>
            <person name="Corre E."/>
            <person name="Pelletier E."/>
            <person name="Niang G."/>
            <person name="Scheremetjew M."/>
            <person name="Finn R."/>
            <person name="Kale V."/>
            <person name="Holt S."/>
            <person name="Cochrane G."/>
            <person name="Meng A."/>
            <person name="Brown T."/>
            <person name="Cohen L."/>
        </authorList>
    </citation>
    <scope>NUCLEOTIDE SEQUENCE</scope>
    <source>
        <strain evidence="4">CCMP127</strain>
    </source>
</reference>
<dbReference type="PANTHER" id="PTHR21461">
    <property type="entry name" value="GLYCOSYLTRANSFERASE FAMILY 92 PROTEIN"/>
    <property type="match status" value="1"/>
</dbReference>
<evidence type="ECO:0000256" key="2">
    <source>
        <dbReference type="ARBA" id="ARBA00022692"/>
    </source>
</evidence>
<keyword evidence="2" id="KW-0812">Transmembrane</keyword>
<evidence type="ECO:0000256" key="1">
    <source>
        <dbReference type="ARBA" id="ARBA00004167"/>
    </source>
</evidence>
<comment type="subcellular location">
    <subcellularLocation>
        <location evidence="1">Membrane</location>
        <topology evidence="1">Single-pass membrane protein</topology>
    </subcellularLocation>
</comment>
<dbReference type="InterPro" id="IPR029044">
    <property type="entry name" value="Nucleotide-diphossugar_trans"/>
</dbReference>
<dbReference type="GO" id="GO:0005737">
    <property type="term" value="C:cytoplasm"/>
    <property type="evidence" value="ECO:0007669"/>
    <property type="project" value="TreeGrafter"/>
</dbReference>
<accession>A0A7S3LGE3</accession>